<keyword evidence="3" id="KW-0560">Oxidoreductase</keyword>
<gene>
    <name evidence="5" type="primary">nahG_3</name>
    <name evidence="5" type="ORF">Hypma_015943</name>
</gene>
<dbReference type="Gene3D" id="3.50.50.60">
    <property type="entry name" value="FAD/NAD(P)-binding domain"/>
    <property type="match status" value="1"/>
</dbReference>
<proteinExistence type="predicted"/>
<dbReference type="SUPFAM" id="SSF54373">
    <property type="entry name" value="FAD-linked reductases, C-terminal domain"/>
    <property type="match status" value="1"/>
</dbReference>
<dbReference type="PANTHER" id="PTHR46720">
    <property type="entry name" value="HYDROXYLASE, PUTATIVE (AFU_ORTHOLOGUE AFUA_3G01460)-RELATED"/>
    <property type="match status" value="1"/>
</dbReference>
<dbReference type="OrthoDB" id="417877at2759"/>
<dbReference type="InterPro" id="IPR002938">
    <property type="entry name" value="FAD-bd"/>
</dbReference>
<evidence type="ECO:0000256" key="3">
    <source>
        <dbReference type="ARBA" id="ARBA00023002"/>
    </source>
</evidence>
<dbReference type="GO" id="GO:0044550">
    <property type="term" value="P:secondary metabolite biosynthetic process"/>
    <property type="evidence" value="ECO:0007669"/>
    <property type="project" value="TreeGrafter"/>
</dbReference>
<reference evidence="5" key="1">
    <citation type="submission" date="2018-04" db="EMBL/GenBank/DDBJ databases">
        <title>Whole genome sequencing of Hypsizygus marmoreus.</title>
        <authorList>
            <person name="Choi I.-G."/>
            <person name="Min B."/>
            <person name="Kim J.-G."/>
            <person name="Kim S."/>
            <person name="Oh Y.-L."/>
            <person name="Kong W.-S."/>
            <person name="Park H."/>
            <person name="Jeong J."/>
            <person name="Song E.-S."/>
        </authorList>
    </citation>
    <scope>NUCLEOTIDE SEQUENCE [LARGE SCALE GENOMIC DNA]</scope>
    <source>
        <strain evidence="5">51987-8</strain>
    </source>
</reference>
<accession>A0A369K6T3</accession>
<evidence type="ECO:0000256" key="1">
    <source>
        <dbReference type="ARBA" id="ARBA00022630"/>
    </source>
</evidence>
<keyword evidence="1" id="KW-0285">Flavoprotein</keyword>
<evidence type="ECO:0000313" key="5">
    <source>
        <dbReference type="EMBL" id="RDB28547.1"/>
    </source>
</evidence>
<keyword evidence="2" id="KW-0274">FAD</keyword>
<dbReference type="InParanoid" id="A0A369K6T3"/>
<organism evidence="5 6">
    <name type="scientific">Hypsizygus marmoreus</name>
    <name type="common">White beech mushroom</name>
    <name type="synonym">Agaricus marmoreus</name>
    <dbReference type="NCBI Taxonomy" id="39966"/>
    <lineage>
        <taxon>Eukaryota</taxon>
        <taxon>Fungi</taxon>
        <taxon>Dikarya</taxon>
        <taxon>Basidiomycota</taxon>
        <taxon>Agaricomycotina</taxon>
        <taxon>Agaricomycetes</taxon>
        <taxon>Agaricomycetidae</taxon>
        <taxon>Agaricales</taxon>
        <taxon>Tricholomatineae</taxon>
        <taxon>Lyophyllaceae</taxon>
        <taxon>Hypsizygus</taxon>
    </lineage>
</organism>
<dbReference type="Proteomes" id="UP000076154">
    <property type="component" value="Unassembled WGS sequence"/>
</dbReference>
<name>A0A369K6T3_HYPMA</name>
<evidence type="ECO:0000259" key="4">
    <source>
        <dbReference type="Pfam" id="PF01494"/>
    </source>
</evidence>
<dbReference type="AlphaFoldDB" id="A0A369K6T3"/>
<comment type="caution">
    <text evidence="5">The sequence shown here is derived from an EMBL/GenBank/DDBJ whole genome shotgun (WGS) entry which is preliminary data.</text>
</comment>
<evidence type="ECO:0000313" key="6">
    <source>
        <dbReference type="Proteomes" id="UP000076154"/>
    </source>
</evidence>
<dbReference type="InterPro" id="IPR036188">
    <property type="entry name" value="FAD/NAD-bd_sf"/>
</dbReference>
<dbReference type="InterPro" id="IPR051104">
    <property type="entry name" value="FAD_monoxygenase"/>
</dbReference>
<feature type="domain" description="FAD-binding" evidence="4">
    <location>
        <begin position="8"/>
        <end position="367"/>
    </location>
</feature>
<evidence type="ECO:0000256" key="2">
    <source>
        <dbReference type="ARBA" id="ARBA00022827"/>
    </source>
</evidence>
<dbReference type="SUPFAM" id="SSF51905">
    <property type="entry name" value="FAD/NAD(P)-binding domain"/>
    <property type="match status" value="1"/>
</dbReference>
<dbReference type="PRINTS" id="PR00420">
    <property type="entry name" value="RNGMNOXGNASE"/>
</dbReference>
<keyword evidence="6" id="KW-1185">Reference proteome</keyword>
<dbReference type="PANTHER" id="PTHR46720:SF3">
    <property type="entry name" value="FAD-BINDING DOMAIN-CONTAINING PROTEIN-RELATED"/>
    <property type="match status" value="1"/>
</dbReference>
<dbReference type="EMBL" id="LUEZ02000010">
    <property type="protein sequence ID" value="RDB28547.1"/>
    <property type="molecule type" value="Genomic_DNA"/>
</dbReference>
<dbReference type="Pfam" id="PF01494">
    <property type="entry name" value="FAD_binding_3"/>
    <property type="match status" value="1"/>
</dbReference>
<dbReference type="STRING" id="39966.A0A369K6T3"/>
<sequence>MTHPTKDFKVAVVGGGMCGLLCGIGLVRAGIEVDVFESAPKFEEVGAGVGLGPNAIRALDGLGVLEAVLRRADEDVPTLRPFRFLAGVGEHEHVYNYPVSAEDSGLGIYRPAFLEALSPLIDPAFVHFGKRCNSISVTTSGTHLLHFEGGSIHEADLIVGADGIKSVVRDFVVDHSSSSRLVYSNTIAYRAILSAQSLKEAGVKTDLQTQPLCWLGNDKHIITFPVQAKQMINIVAFASDSQTSLGSVTVPPPWVHSASKEELLNVFAGWGADAITLLQQIKNPSKWFIHCMHPPLRTYVCQRVVLIGDAAHAMLPHLGAGVGQGFEDVFTLCKILGHCQTSAGNINNALEAYDSIRAPRANMVLQSSSSQGRIYEEFLNTHGDRLETQKRLAGTWEPVWHYDLAGEVATLLENMYGH</sequence>
<dbReference type="GO" id="GO:0016491">
    <property type="term" value="F:oxidoreductase activity"/>
    <property type="evidence" value="ECO:0007669"/>
    <property type="project" value="UniProtKB-KW"/>
</dbReference>
<protein>
    <submittedName>
        <fullName evidence="5">Salicylate hydroxylase</fullName>
    </submittedName>
</protein>
<dbReference type="GO" id="GO:0071949">
    <property type="term" value="F:FAD binding"/>
    <property type="evidence" value="ECO:0007669"/>
    <property type="project" value="InterPro"/>
</dbReference>